<proteinExistence type="inferred from homology"/>
<evidence type="ECO:0000256" key="8">
    <source>
        <dbReference type="RuleBase" id="RU000394"/>
    </source>
</evidence>
<dbReference type="PROSITE" id="PS00411">
    <property type="entry name" value="KINESIN_MOTOR_1"/>
    <property type="match status" value="1"/>
</dbReference>
<dbReference type="GO" id="GO:0007018">
    <property type="term" value="P:microtubule-based movement"/>
    <property type="evidence" value="ECO:0007669"/>
    <property type="project" value="InterPro"/>
</dbReference>
<accession>A0A0K0D7A0</accession>
<evidence type="ECO:0000259" key="9">
    <source>
        <dbReference type="PROSITE" id="PS50067"/>
    </source>
</evidence>
<protein>
    <recommendedName>
        <fullName evidence="8">Kinesin-like protein</fullName>
    </recommendedName>
</protein>
<dbReference type="InterPro" id="IPR027417">
    <property type="entry name" value="P-loop_NTPase"/>
</dbReference>
<dbReference type="PANTHER" id="PTHR47969">
    <property type="entry name" value="CHROMOSOME-ASSOCIATED KINESIN KIF4A-RELATED"/>
    <property type="match status" value="1"/>
</dbReference>
<keyword evidence="7 8" id="KW-0505">Motor protein</keyword>
<dbReference type="CDD" id="cd00106">
    <property type="entry name" value="KISc"/>
    <property type="match status" value="1"/>
</dbReference>
<dbReference type="SUPFAM" id="SSF52540">
    <property type="entry name" value="P-loop containing nucleoside triphosphate hydrolases"/>
    <property type="match status" value="1"/>
</dbReference>
<dbReference type="PRINTS" id="PR00380">
    <property type="entry name" value="KINESINHEAVY"/>
</dbReference>
<dbReference type="PROSITE" id="PS50067">
    <property type="entry name" value="KINESIN_MOTOR_2"/>
    <property type="match status" value="1"/>
</dbReference>
<reference evidence="11" key="2">
    <citation type="submission" date="2017-02" db="UniProtKB">
        <authorList>
            <consortium name="WormBaseParasite"/>
        </authorList>
    </citation>
    <scope>IDENTIFICATION</scope>
</reference>
<dbReference type="Proteomes" id="UP000035642">
    <property type="component" value="Unassembled WGS sequence"/>
</dbReference>
<dbReference type="GO" id="GO:0005875">
    <property type="term" value="C:microtubule associated complex"/>
    <property type="evidence" value="ECO:0007669"/>
    <property type="project" value="TreeGrafter"/>
</dbReference>
<dbReference type="GO" id="GO:0005524">
    <property type="term" value="F:ATP binding"/>
    <property type="evidence" value="ECO:0007669"/>
    <property type="project" value="UniProtKB-UniRule"/>
</dbReference>
<dbReference type="AlphaFoldDB" id="A0A0K0D7A0"/>
<feature type="domain" description="Kinesin motor" evidence="9">
    <location>
        <begin position="1"/>
        <end position="314"/>
    </location>
</feature>
<evidence type="ECO:0000256" key="6">
    <source>
        <dbReference type="ARBA" id="ARBA00023212"/>
    </source>
</evidence>
<keyword evidence="8" id="KW-0493">Microtubule</keyword>
<keyword evidence="3 7" id="KW-0547">Nucleotide-binding</keyword>
<evidence type="ECO:0000256" key="5">
    <source>
        <dbReference type="ARBA" id="ARBA00023054"/>
    </source>
</evidence>
<name>A0A0K0D7A0_ANGCA</name>
<comment type="similarity">
    <text evidence="7 8">Belongs to the TRAFAC class myosin-kinesin ATPase superfamily. Kinesin family.</text>
</comment>
<evidence type="ECO:0000256" key="4">
    <source>
        <dbReference type="ARBA" id="ARBA00022840"/>
    </source>
</evidence>
<evidence type="ECO:0000313" key="10">
    <source>
        <dbReference type="Proteomes" id="UP000035642"/>
    </source>
</evidence>
<evidence type="ECO:0000313" key="11">
    <source>
        <dbReference type="WBParaSite" id="ACAC_0000594501-mRNA-1"/>
    </source>
</evidence>
<dbReference type="Pfam" id="PF00225">
    <property type="entry name" value="Kinesin"/>
    <property type="match status" value="2"/>
</dbReference>
<evidence type="ECO:0000256" key="7">
    <source>
        <dbReference type="PROSITE-ProRule" id="PRU00283"/>
    </source>
</evidence>
<dbReference type="GO" id="GO:0003777">
    <property type="term" value="F:microtubule motor activity"/>
    <property type="evidence" value="ECO:0007669"/>
    <property type="project" value="InterPro"/>
</dbReference>
<dbReference type="GO" id="GO:0005874">
    <property type="term" value="C:microtubule"/>
    <property type="evidence" value="ECO:0007669"/>
    <property type="project" value="UniProtKB-KW"/>
</dbReference>
<evidence type="ECO:0000256" key="2">
    <source>
        <dbReference type="ARBA" id="ARBA00022490"/>
    </source>
</evidence>
<organism evidence="10 11">
    <name type="scientific">Angiostrongylus cantonensis</name>
    <name type="common">Rat lungworm</name>
    <dbReference type="NCBI Taxonomy" id="6313"/>
    <lineage>
        <taxon>Eukaryota</taxon>
        <taxon>Metazoa</taxon>
        <taxon>Ecdysozoa</taxon>
        <taxon>Nematoda</taxon>
        <taxon>Chromadorea</taxon>
        <taxon>Rhabditida</taxon>
        <taxon>Rhabditina</taxon>
        <taxon>Rhabditomorpha</taxon>
        <taxon>Strongyloidea</taxon>
        <taxon>Metastrongylidae</taxon>
        <taxon>Angiostrongylus</taxon>
    </lineage>
</organism>
<reference evidence="10" key="1">
    <citation type="submission" date="2012-09" db="EMBL/GenBank/DDBJ databases">
        <authorList>
            <person name="Martin A.A."/>
        </authorList>
    </citation>
    <scope>NUCLEOTIDE SEQUENCE</scope>
</reference>
<keyword evidence="10" id="KW-1185">Reference proteome</keyword>
<dbReference type="STRING" id="6313.A0A0K0D7A0"/>
<sequence length="314" mass="35557">MSYYSASHNNVTPFQQQIFEDIGSRIVDGCVDGYNGTVFAYGQTGSGKTYTMFGPSDRDNCLFDSKHRGLMPRACDALFEKLYAKAAEKGADFNYEVSCRFVELYNEEFYDLLSQCQQKLSIRSDSKVAKNAIFIVTIYYEFFQGVQLLGIIEHRVQSSIDMMRLLEIGREARRTAETAMNRESSRSHCIFSVEVKTEELLNNFANKKSATLHLVDLAGSERQTQSNAVSDRFKEGININRVNGFLSCGQDFDIDYYLFQSLSVLGRVIRTLSGANRRAEHIPYRDSKLTLILRDSLGGNSRTAVIVNVHPDRL</sequence>
<feature type="binding site" evidence="7">
    <location>
        <begin position="42"/>
        <end position="49"/>
    </location>
    <ligand>
        <name>ATP</name>
        <dbReference type="ChEBI" id="CHEBI:30616"/>
    </ligand>
</feature>
<evidence type="ECO:0000256" key="1">
    <source>
        <dbReference type="ARBA" id="ARBA00004245"/>
    </source>
</evidence>
<dbReference type="InterPro" id="IPR001752">
    <property type="entry name" value="Kinesin_motor_dom"/>
</dbReference>
<dbReference type="WBParaSite" id="ACAC_0000594501-mRNA-1">
    <property type="protein sequence ID" value="ACAC_0000594501-mRNA-1"/>
    <property type="gene ID" value="ACAC_0000594501"/>
</dbReference>
<dbReference type="Gene3D" id="3.40.850.10">
    <property type="entry name" value="Kinesin motor domain"/>
    <property type="match status" value="1"/>
</dbReference>
<dbReference type="GO" id="GO:0008017">
    <property type="term" value="F:microtubule binding"/>
    <property type="evidence" value="ECO:0007669"/>
    <property type="project" value="InterPro"/>
</dbReference>
<keyword evidence="4 7" id="KW-0067">ATP-binding</keyword>
<dbReference type="SMART" id="SM00129">
    <property type="entry name" value="KISc"/>
    <property type="match status" value="1"/>
</dbReference>
<evidence type="ECO:0000256" key="3">
    <source>
        <dbReference type="ARBA" id="ARBA00022741"/>
    </source>
</evidence>
<keyword evidence="2" id="KW-0963">Cytoplasm</keyword>
<dbReference type="GO" id="GO:0051231">
    <property type="term" value="P:spindle elongation"/>
    <property type="evidence" value="ECO:0007669"/>
    <property type="project" value="TreeGrafter"/>
</dbReference>
<keyword evidence="5" id="KW-0175">Coiled coil</keyword>
<dbReference type="PANTHER" id="PTHR47969:SF15">
    <property type="entry name" value="CHROMOSOME-ASSOCIATED KINESIN KIF4A-RELATED"/>
    <property type="match status" value="1"/>
</dbReference>
<dbReference type="InterPro" id="IPR019821">
    <property type="entry name" value="Kinesin_motor_CS"/>
</dbReference>
<comment type="subcellular location">
    <subcellularLocation>
        <location evidence="1">Cytoplasm</location>
        <location evidence="1">Cytoskeleton</location>
    </subcellularLocation>
</comment>
<dbReference type="GO" id="GO:0007052">
    <property type="term" value="P:mitotic spindle organization"/>
    <property type="evidence" value="ECO:0007669"/>
    <property type="project" value="TreeGrafter"/>
</dbReference>
<dbReference type="InterPro" id="IPR027640">
    <property type="entry name" value="Kinesin-like_fam"/>
</dbReference>
<dbReference type="InterPro" id="IPR036961">
    <property type="entry name" value="Kinesin_motor_dom_sf"/>
</dbReference>
<keyword evidence="6" id="KW-0206">Cytoskeleton</keyword>